<proteinExistence type="predicted"/>
<protein>
    <submittedName>
        <fullName evidence="1">Uncharacterized protein</fullName>
    </submittedName>
</protein>
<dbReference type="AlphaFoldDB" id="A0A382TJ68"/>
<gene>
    <name evidence="1" type="ORF">METZ01_LOCUS374676</name>
</gene>
<organism evidence="1">
    <name type="scientific">marine metagenome</name>
    <dbReference type="NCBI Taxonomy" id="408172"/>
    <lineage>
        <taxon>unclassified sequences</taxon>
        <taxon>metagenomes</taxon>
        <taxon>ecological metagenomes</taxon>
    </lineage>
</organism>
<sequence length="90" mass="10414">MDFSRIDPRPYSAVIVRLFARLGWSWLETLPPYRKIEGRLDAKETAPDGTCLILVDSQMVEVDWLTYDMLLEGEALRIRTTRSNKAINID</sequence>
<name>A0A382TJ68_9ZZZZ</name>
<dbReference type="EMBL" id="UINC01136824">
    <property type="protein sequence ID" value="SVD21822.1"/>
    <property type="molecule type" value="Genomic_DNA"/>
</dbReference>
<feature type="non-terminal residue" evidence="1">
    <location>
        <position position="90"/>
    </location>
</feature>
<accession>A0A382TJ68</accession>
<evidence type="ECO:0000313" key="1">
    <source>
        <dbReference type="EMBL" id="SVD21822.1"/>
    </source>
</evidence>
<reference evidence="1" key="1">
    <citation type="submission" date="2018-05" db="EMBL/GenBank/DDBJ databases">
        <authorList>
            <person name="Lanie J.A."/>
            <person name="Ng W.-L."/>
            <person name="Kazmierczak K.M."/>
            <person name="Andrzejewski T.M."/>
            <person name="Davidsen T.M."/>
            <person name="Wayne K.J."/>
            <person name="Tettelin H."/>
            <person name="Glass J.I."/>
            <person name="Rusch D."/>
            <person name="Podicherti R."/>
            <person name="Tsui H.-C.T."/>
            <person name="Winkler M.E."/>
        </authorList>
    </citation>
    <scope>NUCLEOTIDE SEQUENCE</scope>
</reference>